<dbReference type="Proteomes" id="UP000298663">
    <property type="component" value="Unassembled WGS sequence"/>
</dbReference>
<reference evidence="1 2" key="1">
    <citation type="journal article" date="2015" name="Genome Biol.">
        <title>Comparative genomics of Steinernema reveals deeply conserved gene regulatory networks.</title>
        <authorList>
            <person name="Dillman A.R."/>
            <person name="Macchietto M."/>
            <person name="Porter C.F."/>
            <person name="Rogers A."/>
            <person name="Williams B."/>
            <person name="Antoshechkin I."/>
            <person name="Lee M.M."/>
            <person name="Goodwin Z."/>
            <person name="Lu X."/>
            <person name="Lewis E.E."/>
            <person name="Goodrich-Blair H."/>
            <person name="Stock S.P."/>
            <person name="Adams B.J."/>
            <person name="Sternberg P.W."/>
            <person name="Mortazavi A."/>
        </authorList>
    </citation>
    <scope>NUCLEOTIDE SEQUENCE [LARGE SCALE GENOMIC DNA]</scope>
    <source>
        <strain evidence="1 2">ALL</strain>
    </source>
</reference>
<protein>
    <submittedName>
        <fullName evidence="1">Uncharacterized protein</fullName>
    </submittedName>
</protein>
<comment type="caution">
    <text evidence="1">The sequence shown here is derived from an EMBL/GenBank/DDBJ whole genome shotgun (WGS) entry which is preliminary data.</text>
</comment>
<organism evidence="1 2">
    <name type="scientific">Steinernema carpocapsae</name>
    <name type="common">Entomopathogenic nematode</name>
    <dbReference type="NCBI Taxonomy" id="34508"/>
    <lineage>
        <taxon>Eukaryota</taxon>
        <taxon>Metazoa</taxon>
        <taxon>Ecdysozoa</taxon>
        <taxon>Nematoda</taxon>
        <taxon>Chromadorea</taxon>
        <taxon>Rhabditida</taxon>
        <taxon>Tylenchina</taxon>
        <taxon>Panagrolaimomorpha</taxon>
        <taxon>Strongyloidoidea</taxon>
        <taxon>Steinernematidae</taxon>
        <taxon>Steinernema</taxon>
    </lineage>
</organism>
<dbReference type="AlphaFoldDB" id="A0A4U5N3P8"/>
<dbReference type="EMBL" id="AZBU02000005">
    <property type="protein sequence ID" value="TKR76981.1"/>
    <property type="molecule type" value="Genomic_DNA"/>
</dbReference>
<name>A0A4U5N3P8_STECR</name>
<reference evidence="1 2" key="2">
    <citation type="journal article" date="2019" name="G3 (Bethesda)">
        <title>Hybrid Assembly of the Genome of the Entomopathogenic Nematode Steinernema carpocapsae Identifies the X-Chromosome.</title>
        <authorList>
            <person name="Serra L."/>
            <person name="Macchietto M."/>
            <person name="Macias-Munoz A."/>
            <person name="McGill C.J."/>
            <person name="Rodriguez I.M."/>
            <person name="Rodriguez B."/>
            <person name="Murad R."/>
            <person name="Mortazavi A."/>
        </authorList>
    </citation>
    <scope>NUCLEOTIDE SEQUENCE [LARGE SCALE GENOMIC DNA]</scope>
    <source>
        <strain evidence="1 2">ALL</strain>
    </source>
</reference>
<keyword evidence="2" id="KW-1185">Reference proteome</keyword>
<gene>
    <name evidence="1" type="ORF">L596_018035</name>
</gene>
<evidence type="ECO:0000313" key="1">
    <source>
        <dbReference type="EMBL" id="TKR76981.1"/>
    </source>
</evidence>
<evidence type="ECO:0000313" key="2">
    <source>
        <dbReference type="Proteomes" id="UP000298663"/>
    </source>
</evidence>
<sequence>MGFWEVESERQNSILGIKELDRAVGKLKSYRSQISPIKAQPLYDLCPKLFYDKQRPTFKAPRLVTIN</sequence>
<proteinExistence type="predicted"/>
<accession>A0A4U5N3P8</accession>